<dbReference type="Gene3D" id="2.30.30.40">
    <property type="entry name" value="SH3 Domains"/>
    <property type="match status" value="1"/>
</dbReference>
<protein>
    <submittedName>
        <fullName evidence="2">SH3 domain-containing protein</fullName>
    </submittedName>
</protein>
<dbReference type="EMBL" id="JBHTJO010000001">
    <property type="protein sequence ID" value="MFD0986478.1"/>
    <property type="molecule type" value="Genomic_DNA"/>
</dbReference>
<dbReference type="Pfam" id="PF06347">
    <property type="entry name" value="SH3_4"/>
    <property type="match status" value="1"/>
</dbReference>
<dbReference type="RefSeq" id="WP_379086686.1">
    <property type="nucleotide sequence ID" value="NZ_JBHTJO010000001.1"/>
</dbReference>
<sequence length="223" mass="23838">MRVNKIVASLWMASAAIFGLGVFLMAQSAIGPLDVAKALDTEAVTPLEYQAAIRETTAQKPQAKGPVAAKDAAPDMKSATASDVHGTMPLPAKKEGGPDQWVKVAGTDAVMRSEPAAGAPMIVAFPVGRKLFVQDEKDGWTKVEEPKTSTVGWIQADQLAKPGEMRMARLGNENRPGRTGPALDESESAYSDDWAMEVEETSVRHERRRGPLGGILRRAFGGL</sequence>
<comment type="caution">
    <text evidence="2">The sequence shown here is derived from an EMBL/GenBank/DDBJ whole genome shotgun (WGS) entry which is preliminary data.</text>
</comment>
<keyword evidence="3" id="KW-1185">Reference proteome</keyword>
<dbReference type="InterPro" id="IPR010466">
    <property type="entry name" value="DUF1058"/>
</dbReference>
<name>A0ABW3J9Q4_9HYPH</name>
<accession>A0ABW3J9Q4</accession>
<gene>
    <name evidence="2" type="ORF">ACFQ2F_05140</name>
</gene>
<evidence type="ECO:0000313" key="2">
    <source>
        <dbReference type="EMBL" id="MFD0986478.1"/>
    </source>
</evidence>
<dbReference type="Proteomes" id="UP001597102">
    <property type="component" value="Unassembled WGS sequence"/>
</dbReference>
<feature type="region of interest" description="Disordered" evidence="1">
    <location>
        <begin position="171"/>
        <end position="190"/>
    </location>
</feature>
<proteinExistence type="predicted"/>
<evidence type="ECO:0000256" key="1">
    <source>
        <dbReference type="SAM" id="MobiDB-lite"/>
    </source>
</evidence>
<organism evidence="2 3">
    <name type="scientific">Methyloligella solikamskensis</name>
    <dbReference type="NCBI Taxonomy" id="1177756"/>
    <lineage>
        <taxon>Bacteria</taxon>
        <taxon>Pseudomonadati</taxon>
        <taxon>Pseudomonadota</taxon>
        <taxon>Alphaproteobacteria</taxon>
        <taxon>Hyphomicrobiales</taxon>
        <taxon>Hyphomicrobiaceae</taxon>
        <taxon>Methyloligella</taxon>
    </lineage>
</organism>
<feature type="region of interest" description="Disordered" evidence="1">
    <location>
        <begin position="56"/>
        <end position="99"/>
    </location>
</feature>
<reference evidence="3" key="1">
    <citation type="journal article" date="2019" name="Int. J. Syst. Evol. Microbiol.">
        <title>The Global Catalogue of Microorganisms (GCM) 10K type strain sequencing project: providing services to taxonomists for standard genome sequencing and annotation.</title>
        <authorList>
            <consortium name="The Broad Institute Genomics Platform"/>
            <consortium name="The Broad Institute Genome Sequencing Center for Infectious Disease"/>
            <person name="Wu L."/>
            <person name="Ma J."/>
        </authorList>
    </citation>
    <scope>NUCLEOTIDE SEQUENCE [LARGE SCALE GENOMIC DNA]</scope>
    <source>
        <strain evidence="3">CCUG 61697</strain>
    </source>
</reference>
<evidence type="ECO:0000313" key="3">
    <source>
        <dbReference type="Proteomes" id="UP001597102"/>
    </source>
</evidence>